<evidence type="ECO:0000313" key="1">
    <source>
        <dbReference type="EMBL" id="MCJ8729405.1"/>
    </source>
</evidence>
<accession>A0ACC5Y1B3</accession>
<organism evidence="1 2">
    <name type="scientific">Pangasius djambal</name>
    <dbReference type="NCBI Taxonomy" id="1691987"/>
    <lineage>
        <taxon>Eukaryota</taxon>
        <taxon>Metazoa</taxon>
        <taxon>Chordata</taxon>
        <taxon>Craniata</taxon>
        <taxon>Vertebrata</taxon>
        <taxon>Euteleostomi</taxon>
        <taxon>Actinopterygii</taxon>
        <taxon>Neopterygii</taxon>
        <taxon>Teleostei</taxon>
        <taxon>Ostariophysi</taxon>
        <taxon>Siluriformes</taxon>
        <taxon>Pangasiidae</taxon>
        <taxon>Pangasius</taxon>
    </lineage>
</organism>
<sequence length="296" mass="32246">MWQANFLIIVYATLGSFCLEIVPKTNTTSEMSNVARHFGRLVIGSGTKLISNENKESNSKNPQAVHEDTEGYQYDQPASTAWHEVVESKLRRLNPTVYCGGDAMTLHVQGSIMPNFMIDGGDGPVPLTGIPANCGLSVTQGPTDAGFTVHYQGCHVTQQGDGHVLPLRLWGIPMKMSCPLAPYALLMVSCLASGMVTKIGCKSADVLKLKVNGKWDPFIPASSTCRFTTESETDGVLVTAPYQSSCWQIKGGKRFLSILYGNEEFTLSCPDSQDPQPYGHDGIVSYQRPEPRSHVI</sequence>
<dbReference type="Proteomes" id="UP000830395">
    <property type="component" value="Chromosome 2"/>
</dbReference>
<evidence type="ECO:0000313" key="2">
    <source>
        <dbReference type="Proteomes" id="UP000830395"/>
    </source>
</evidence>
<comment type="caution">
    <text evidence="1">The sequence shown here is derived from an EMBL/GenBank/DDBJ whole genome shotgun (WGS) entry which is preliminary data.</text>
</comment>
<name>A0ACC5Y1B3_9TELE</name>
<gene>
    <name evidence="1" type="ORF">PDJAM_G00105940</name>
</gene>
<protein>
    <submittedName>
        <fullName evidence="1">Uncharacterized protein</fullName>
    </submittedName>
</protein>
<keyword evidence="2" id="KW-1185">Reference proteome</keyword>
<dbReference type="EMBL" id="CM040976">
    <property type="protein sequence ID" value="MCJ8729405.1"/>
    <property type="molecule type" value="Genomic_DNA"/>
</dbReference>
<proteinExistence type="predicted"/>
<reference evidence="1" key="1">
    <citation type="submission" date="2020-02" db="EMBL/GenBank/DDBJ databases">
        <title>Genome sequencing of the panga catfish, Pangasius djambal.</title>
        <authorList>
            <person name="Wen M."/>
            <person name="Zahm M."/>
            <person name="Roques C."/>
            <person name="Cabau C."/>
            <person name="Klopp C."/>
            <person name="Donnadieu C."/>
            <person name="Jouanno E."/>
            <person name="Avarre J.-C."/>
            <person name="Campet M."/>
            <person name="Ha T."/>
            <person name="Dugue R."/>
            <person name="Lampietro C."/>
            <person name="Louis A."/>
            <person name="Herpin A."/>
            <person name="Echchiki A."/>
            <person name="Berthelot C."/>
            <person name="Parey E."/>
            <person name="Roest-Crollius H."/>
            <person name="Braasch I."/>
            <person name="Postlethwait J.H."/>
            <person name="Bobe J."/>
            <person name="Montfort J."/>
            <person name="Bouchez O."/>
            <person name="Begum T."/>
            <person name="Schartl M."/>
            <person name="Gustiano R."/>
            <person name="Guiguen Y."/>
        </authorList>
    </citation>
    <scope>NUCLEOTIDE SEQUENCE</scope>
    <source>
        <strain evidence="1">Pdj_M5554</strain>
    </source>
</reference>